<name>A0A2P8F9Y9_9RHOB</name>
<reference evidence="1 2" key="1">
    <citation type="submission" date="2018-03" db="EMBL/GenBank/DDBJ databases">
        <title>Genomic Encyclopedia of Archaeal and Bacterial Type Strains, Phase II (KMG-II): from individual species to whole genera.</title>
        <authorList>
            <person name="Goeker M."/>
        </authorList>
    </citation>
    <scope>NUCLEOTIDE SEQUENCE [LARGE SCALE GENOMIC DNA]</scope>
    <source>
        <strain evidence="1 2">DSM 100673</strain>
    </source>
</reference>
<dbReference type="AlphaFoldDB" id="A0A2P8F9Y9"/>
<evidence type="ECO:0008006" key="3">
    <source>
        <dbReference type="Google" id="ProtNLM"/>
    </source>
</evidence>
<proteinExistence type="predicted"/>
<evidence type="ECO:0000313" key="2">
    <source>
        <dbReference type="Proteomes" id="UP000240418"/>
    </source>
</evidence>
<dbReference type="EMBL" id="PYGJ01000010">
    <property type="protein sequence ID" value="PSL18529.1"/>
    <property type="molecule type" value="Genomic_DNA"/>
</dbReference>
<protein>
    <recommendedName>
        <fullName evidence="3">DUF1643 domain-containing protein</fullName>
    </recommendedName>
</protein>
<dbReference type="Pfam" id="PF07799">
    <property type="entry name" value="DUF1643"/>
    <property type="match status" value="1"/>
</dbReference>
<dbReference type="Proteomes" id="UP000240418">
    <property type="component" value="Unassembled WGS sequence"/>
</dbReference>
<sequence>MITRTFQKGDAASVATYSDCGTYRYSLTRVWDDSAAKVTFIMLNPSKATEAQNDPTIERCERRARALGFGGFCATNIFALRETNPRILRNHPNPVGPDNDSIVAECCRWADVIVAAWGAHGVHLEQGSRMRRVLAGLDRTIHALGTTKHGHPRHPLYISYATQPKPWRLTSCSDGPKTS</sequence>
<dbReference type="OrthoDB" id="9807577at2"/>
<gene>
    <name evidence="1" type="ORF">CLV88_110108</name>
</gene>
<organism evidence="1 2">
    <name type="scientific">Shimia abyssi</name>
    <dbReference type="NCBI Taxonomy" id="1662395"/>
    <lineage>
        <taxon>Bacteria</taxon>
        <taxon>Pseudomonadati</taxon>
        <taxon>Pseudomonadota</taxon>
        <taxon>Alphaproteobacteria</taxon>
        <taxon>Rhodobacterales</taxon>
        <taxon>Roseobacteraceae</taxon>
    </lineage>
</organism>
<accession>A0A2P8F9Y9</accession>
<evidence type="ECO:0000313" key="1">
    <source>
        <dbReference type="EMBL" id="PSL18529.1"/>
    </source>
</evidence>
<dbReference type="RefSeq" id="WP_106609234.1">
    <property type="nucleotide sequence ID" value="NZ_PYGJ01000010.1"/>
</dbReference>
<comment type="caution">
    <text evidence="1">The sequence shown here is derived from an EMBL/GenBank/DDBJ whole genome shotgun (WGS) entry which is preliminary data.</text>
</comment>
<keyword evidence="2" id="KW-1185">Reference proteome</keyword>
<dbReference type="InterPro" id="IPR012441">
    <property type="entry name" value="DUF1643"/>
</dbReference>